<sequence>MKGGDKKMNNKLYLSIVGIATSGLILIGANQVFAQGPAGNSNIVQKIAQKFGLNESDVQAVFNENRQQHQAQMEAGFETRLNQAVKDGKLNAEQKAAIFKKHEELQTQRQADRQNWQNLTPEQRRTEAEKRRQEMEAWAKQNNIDLQSFFFGGRGMRGFGWK</sequence>
<keyword evidence="2" id="KW-1133">Transmembrane helix</keyword>
<organism evidence="3 4">
    <name type="scientific">Candidatus Roizmanbacteria bacterium RIFCSPHIGHO2_12_FULL_41_11</name>
    <dbReference type="NCBI Taxonomy" id="1802052"/>
    <lineage>
        <taxon>Bacteria</taxon>
        <taxon>Candidatus Roizmaniibacteriota</taxon>
    </lineage>
</organism>
<protein>
    <recommendedName>
        <fullName evidence="5">DUF2680 domain-containing protein</fullName>
    </recommendedName>
</protein>
<keyword evidence="2" id="KW-0812">Transmembrane</keyword>
<evidence type="ECO:0008006" key="5">
    <source>
        <dbReference type="Google" id="ProtNLM"/>
    </source>
</evidence>
<keyword evidence="2" id="KW-0472">Membrane</keyword>
<proteinExistence type="predicted"/>
<dbReference type="Proteomes" id="UP000176803">
    <property type="component" value="Unassembled WGS sequence"/>
</dbReference>
<comment type="caution">
    <text evidence="3">The sequence shown here is derived from an EMBL/GenBank/DDBJ whole genome shotgun (WGS) entry which is preliminary data.</text>
</comment>
<name>A0A1F7I5N4_9BACT</name>
<dbReference type="EMBL" id="MGAC01000005">
    <property type="protein sequence ID" value="OGK38678.1"/>
    <property type="molecule type" value="Genomic_DNA"/>
</dbReference>
<reference evidence="3 4" key="1">
    <citation type="journal article" date="2016" name="Nat. Commun.">
        <title>Thousands of microbial genomes shed light on interconnected biogeochemical processes in an aquifer system.</title>
        <authorList>
            <person name="Anantharaman K."/>
            <person name="Brown C.T."/>
            <person name="Hug L.A."/>
            <person name="Sharon I."/>
            <person name="Castelle C.J."/>
            <person name="Probst A.J."/>
            <person name="Thomas B.C."/>
            <person name="Singh A."/>
            <person name="Wilkins M.J."/>
            <person name="Karaoz U."/>
            <person name="Brodie E.L."/>
            <person name="Williams K.H."/>
            <person name="Hubbard S.S."/>
            <person name="Banfield J.F."/>
        </authorList>
    </citation>
    <scope>NUCLEOTIDE SEQUENCE [LARGE SCALE GENOMIC DNA]</scope>
</reference>
<evidence type="ECO:0000256" key="2">
    <source>
        <dbReference type="SAM" id="Phobius"/>
    </source>
</evidence>
<accession>A0A1F7I5N4</accession>
<feature type="transmembrane region" description="Helical" evidence="2">
    <location>
        <begin position="12"/>
        <end position="33"/>
    </location>
</feature>
<dbReference type="AlphaFoldDB" id="A0A1F7I5N4"/>
<evidence type="ECO:0000256" key="1">
    <source>
        <dbReference type="SAM" id="MobiDB-lite"/>
    </source>
</evidence>
<evidence type="ECO:0000313" key="4">
    <source>
        <dbReference type="Proteomes" id="UP000176803"/>
    </source>
</evidence>
<gene>
    <name evidence="3" type="ORF">A3F03_03560</name>
</gene>
<evidence type="ECO:0000313" key="3">
    <source>
        <dbReference type="EMBL" id="OGK38678.1"/>
    </source>
</evidence>
<feature type="region of interest" description="Disordered" evidence="1">
    <location>
        <begin position="108"/>
        <end position="130"/>
    </location>
</feature>